<reference evidence="2" key="1">
    <citation type="submission" date="2022-10" db="EMBL/GenBank/DDBJ databases">
        <authorList>
            <person name="Chen Y."/>
            <person name="Dougan E. K."/>
            <person name="Chan C."/>
            <person name="Rhodes N."/>
            <person name="Thang M."/>
        </authorList>
    </citation>
    <scope>NUCLEOTIDE SEQUENCE</scope>
</reference>
<feature type="region of interest" description="Disordered" evidence="1">
    <location>
        <begin position="1"/>
        <end position="22"/>
    </location>
</feature>
<dbReference type="EMBL" id="CAMXCT020000779">
    <property type="protein sequence ID" value="CAL1136531.1"/>
    <property type="molecule type" value="Genomic_DNA"/>
</dbReference>
<proteinExistence type="predicted"/>
<dbReference type="EMBL" id="CAMXCT010000779">
    <property type="protein sequence ID" value="CAI3983156.1"/>
    <property type="molecule type" value="Genomic_DNA"/>
</dbReference>
<protein>
    <submittedName>
        <fullName evidence="2">Uncharacterized protein</fullName>
    </submittedName>
</protein>
<keyword evidence="4" id="KW-1185">Reference proteome</keyword>
<dbReference type="Proteomes" id="UP001152797">
    <property type="component" value="Unassembled WGS sequence"/>
</dbReference>
<name>A0A9P1C3H1_9DINO</name>
<dbReference type="AlphaFoldDB" id="A0A9P1C3H1"/>
<dbReference type="OrthoDB" id="410222at2759"/>
<dbReference type="EMBL" id="CAMXCT030000779">
    <property type="protein sequence ID" value="CAL4770468.1"/>
    <property type="molecule type" value="Genomic_DNA"/>
</dbReference>
<reference evidence="3 4" key="2">
    <citation type="submission" date="2024-05" db="EMBL/GenBank/DDBJ databases">
        <authorList>
            <person name="Chen Y."/>
            <person name="Shah S."/>
            <person name="Dougan E. K."/>
            <person name="Thang M."/>
            <person name="Chan C."/>
        </authorList>
    </citation>
    <scope>NUCLEOTIDE SEQUENCE [LARGE SCALE GENOMIC DNA]</scope>
</reference>
<sequence length="544" mass="60556">MEQSEVLTHAGYPNPHRGADELREEALRRIQVDKAVRTGADEDLQDPDEQRKLMEAAAAKAADAAVAMALEDQVLSKQVLWQKAFITEMAKQKNAMLQTEALPESESETSEDPMEVLKQLLESVAPCTSTYPVSVSQSTDRQRVDGKADRWTPLKGQQLLVKPATEEDCILLVANALMTPESDREESHWLLRRDGKSISSSFSSYSRQRSWSHHICLPWMDQPLKRAELEYQVVAHAGREASHFVVGEKKERRQIFGLTLPVHQVSWVEDDEVLSLPPGPWRDVNGLHEVITTLPGDRVLVVCTMHYTANWSSELNRGRFTVVRDDLGLDGLADRGLQSVRSLGPSQPRTMIMATVDEPPPGPHLYRARAALTTGEESGVSLTLQGERQLTLIRLPGNLVTGPMRPIEPVEIHDGTWTEIPGMFASCSLRRPRDRVLLVYHIDCNPQDYFYEAHFTIFRRKEGAISSDQNLGFSEEFGLDMVFSDYGASSEYPAGLLIDTPGSQGPWTYYLAARVANLGTTSENPSVVVGYSGSLFGMVLSASR</sequence>
<evidence type="ECO:0000313" key="3">
    <source>
        <dbReference type="EMBL" id="CAL4770468.1"/>
    </source>
</evidence>
<evidence type="ECO:0000256" key="1">
    <source>
        <dbReference type="SAM" id="MobiDB-lite"/>
    </source>
</evidence>
<evidence type="ECO:0000313" key="2">
    <source>
        <dbReference type="EMBL" id="CAI3983156.1"/>
    </source>
</evidence>
<evidence type="ECO:0000313" key="4">
    <source>
        <dbReference type="Proteomes" id="UP001152797"/>
    </source>
</evidence>
<comment type="caution">
    <text evidence="2">The sequence shown here is derived from an EMBL/GenBank/DDBJ whole genome shotgun (WGS) entry which is preliminary data.</text>
</comment>
<gene>
    <name evidence="2" type="ORF">C1SCF055_LOCUS10791</name>
</gene>
<accession>A0A9P1C3H1</accession>
<organism evidence="2">
    <name type="scientific">Cladocopium goreaui</name>
    <dbReference type="NCBI Taxonomy" id="2562237"/>
    <lineage>
        <taxon>Eukaryota</taxon>
        <taxon>Sar</taxon>
        <taxon>Alveolata</taxon>
        <taxon>Dinophyceae</taxon>
        <taxon>Suessiales</taxon>
        <taxon>Symbiodiniaceae</taxon>
        <taxon>Cladocopium</taxon>
    </lineage>
</organism>